<evidence type="ECO:0000256" key="1">
    <source>
        <dbReference type="ARBA" id="ARBA00004651"/>
    </source>
</evidence>
<dbReference type="Pfam" id="PF01235">
    <property type="entry name" value="Na_Ala_symp"/>
    <property type="match status" value="1"/>
</dbReference>
<feature type="transmembrane region" description="Helical" evidence="9">
    <location>
        <begin position="20"/>
        <end position="39"/>
    </location>
</feature>
<keyword evidence="5 9" id="KW-0812">Transmembrane</keyword>
<protein>
    <submittedName>
        <fullName evidence="10">Amino acid carrier protein</fullName>
    </submittedName>
</protein>
<evidence type="ECO:0000256" key="7">
    <source>
        <dbReference type="ARBA" id="ARBA00022989"/>
    </source>
</evidence>
<sequence>MEKVINDIVLAISDVLYKPWIVPLLLIAGGLYFTIRTKFMQLSMFKESIKVVSEKPKTENGISSFGALMVSTASRVGTGNIIGVATAIILGGAGSIFWMWITAILGGASAFIESTLAQIYKKKNSDGSSYGGPAYYMRDAIKLWGIGKVLGAFFSIIVIFTYAVGYNMLAAYNLQSTFSTFSFYNDKSPKIIGVILAIAFGAIVIGGAKRLSDVTKVLVPFMGVIYVGVALIVIIMNIKNVPHMFQMIFKNAFDFKAILGGFTGSCIMFGLKRGLYSNEAGMGSAPNAAATADVSHPVKQGLVQMLSVFIDTLLICSTTAFLCLITDVNPQNYIEGDAANAAGYVQAAIHSTLGNFGPIFIAVSMSFFAFTTLIGNYSYCEGCLAFVLKRNLKRHEELIFRCIAIVLIYVGAVSKADLVWNMADMAQGFMVITNMPVILVLGGIAVKCLRDYKKQKSTGLDPHFVAADIGIKEETDFWK</sequence>
<feature type="transmembrane region" description="Helical" evidence="9">
    <location>
        <begin position="398"/>
        <end position="414"/>
    </location>
</feature>
<feature type="transmembrane region" description="Helical" evidence="9">
    <location>
        <begin position="217"/>
        <end position="236"/>
    </location>
</feature>
<evidence type="ECO:0000256" key="2">
    <source>
        <dbReference type="ARBA" id="ARBA00009261"/>
    </source>
</evidence>
<gene>
    <name evidence="10" type="ORF">AXF17_04960</name>
</gene>
<evidence type="ECO:0000256" key="6">
    <source>
        <dbReference type="ARBA" id="ARBA00022847"/>
    </source>
</evidence>
<dbReference type="GO" id="GO:0005886">
    <property type="term" value="C:plasma membrane"/>
    <property type="evidence" value="ECO:0007669"/>
    <property type="project" value="UniProtKB-SubCell"/>
</dbReference>
<dbReference type="PANTHER" id="PTHR30330:SF1">
    <property type="entry name" value="AMINO-ACID CARRIER PROTEIN ALST"/>
    <property type="match status" value="1"/>
</dbReference>
<dbReference type="Gene3D" id="1.20.1740.10">
    <property type="entry name" value="Amino acid/polyamine transporter I"/>
    <property type="match status" value="1"/>
</dbReference>
<accession>A0A223ASC0</accession>
<dbReference type="InterPro" id="IPR001463">
    <property type="entry name" value="Na/Ala_symport"/>
</dbReference>
<dbReference type="FunFam" id="1.20.1740.10:FF:000004">
    <property type="entry name" value="Sodium:alanine symporter family protein"/>
    <property type="match status" value="1"/>
</dbReference>
<evidence type="ECO:0000256" key="9">
    <source>
        <dbReference type="RuleBase" id="RU363064"/>
    </source>
</evidence>
<dbReference type="AlphaFoldDB" id="A0A223ASC0"/>
<evidence type="ECO:0000256" key="3">
    <source>
        <dbReference type="ARBA" id="ARBA00022448"/>
    </source>
</evidence>
<dbReference type="GO" id="GO:0005283">
    <property type="term" value="F:amino acid:sodium symporter activity"/>
    <property type="evidence" value="ECO:0007669"/>
    <property type="project" value="InterPro"/>
</dbReference>
<feature type="transmembrane region" description="Helical" evidence="9">
    <location>
        <begin position="191"/>
        <end position="211"/>
    </location>
</feature>
<comment type="similarity">
    <text evidence="2 9">Belongs to the alanine or glycine:cation symporter (AGCS) (TC 2.A.25) family.</text>
</comment>
<name>A0A223ASC0_9FIRM</name>
<evidence type="ECO:0000256" key="8">
    <source>
        <dbReference type="ARBA" id="ARBA00023136"/>
    </source>
</evidence>
<feature type="transmembrane region" description="Helical" evidence="9">
    <location>
        <begin position="81"/>
        <end position="101"/>
    </location>
</feature>
<evidence type="ECO:0000313" key="11">
    <source>
        <dbReference type="Proteomes" id="UP000214689"/>
    </source>
</evidence>
<keyword evidence="8 9" id="KW-0472">Membrane</keyword>
<feature type="transmembrane region" description="Helical" evidence="9">
    <location>
        <begin position="359"/>
        <end position="377"/>
    </location>
</feature>
<dbReference type="Proteomes" id="UP000214689">
    <property type="component" value="Chromosome"/>
</dbReference>
<evidence type="ECO:0000256" key="5">
    <source>
        <dbReference type="ARBA" id="ARBA00022692"/>
    </source>
</evidence>
<dbReference type="PRINTS" id="PR00175">
    <property type="entry name" value="NAALASMPORT"/>
</dbReference>
<keyword evidence="6 9" id="KW-0769">Symport</keyword>
<evidence type="ECO:0000313" key="10">
    <source>
        <dbReference type="EMBL" id="ASS37860.1"/>
    </source>
</evidence>
<dbReference type="NCBIfam" id="TIGR00835">
    <property type="entry name" value="agcS"/>
    <property type="match status" value="1"/>
</dbReference>
<comment type="subcellular location">
    <subcellularLocation>
        <location evidence="1 9">Cell membrane</location>
        <topology evidence="1 9">Multi-pass membrane protein</topology>
    </subcellularLocation>
</comment>
<keyword evidence="4 9" id="KW-1003">Cell membrane</keyword>
<feature type="transmembrane region" description="Helical" evidence="9">
    <location>
        <begin position="426"/>
        <end position="446"/>
    </location>
</feature>
<proteinExistence type="inferred from homology"/>
<evidence type="ECO:0000256" key="4">
    <source>
        <dbReference type="ARBA" id="ARBA00022475"/>
    </source>
</evidence>
<organism evidence="10 11">
    <name type="scientific">Mogibacterium pumilum</name>
    <dbReference type="NCBI Taxonomy" id="86332"/>
    <lineage>
        <taxon>Bacteria</taxon>
        <taxon>Bacillati</taxon>
        <taxon>Bacillota</taxon>
        <taxon>Clostridia</taxon>
        <taxon>Peptostreptococcales</taxon>
        <taxon>Anaerovoracaceae</taxon>
        <taxon>Mogibacterium</taxon>
    </lineage>
</organism>
<dbReference type="OrthoDB" id="9804874at2"/>
<keyword evidence="11" id="KW-1185">Reference proteome</keyword>
<feature type="transmembrane region" description="Helical" evidence="9">
    <location>
        <begin position="149"/>
        <end position="170"/>
    </location>
</feature>
<reference evidence="11" key="1">
    <citation type="submission" date="2016-05" db="EMBL/GenBank/DDBJ databases">
        <authorList>
            <person name="Holder M.E."/>
            <person name="Ajami N.J."/>
            <person name="Petrosino J.F."/>
        </authorList>
    </citation>
    <scope>NUCLEOTIDE SEQUENCE [LARGE SCALE GENOMIC DNA]</scope>
    <source>
        <strain evidence="11">ATCC 700696</strain>
    </source>
</reference>
<keyword evidence="7 9" id="KW-1133">Transmembrane helix</keyword>
<dbReference type="EMBL" id="CP016199">
    <property type="protein sequence ID" value="ASS37860.1"/>
    <property type="molecule type" value="Genomic_DNA"/>
</dbReference>
<keyword evidence="3 9" id="KW-0813">Transport</keyword>
<dbReference type="RefSeq" id="WP_094234090.1">
    <property type="nucleotide sequence ID" value="NZ_CP016199.1"/>
</dbReference>
<dbReference type="PANTHER" id="PTHR30330">
    <property type="entry name" value="AGSS FAMILY TRANSPORTER, SODIUM-ALANINE"/>
    <property type="match status" value="1"/>
</dbReference>